<name>A0A2A6BKJ7_PRIPA</name>
<feature type="transmembrane region" description="Helical" evidence="2">
    <location>
        <begin position="6"/>
        <end position="27"/>
    </location>
</feature>
<evidence type="ECO:0000313" key="3">
    <source>
        <dbReference type="EnsemblMetazoa" id="PPA33655.1"/>
    </source>
</evidence>
<sequence length="124" mass="14109">MVMWDSVVYCVLAALICLVLLLVYQLAHTLLTDDFSFFEGIPGFFGLCRFGQAVDHAFFDRLGYCKHRVEQTCTSSASDLDDDCSTLSDADPEHGEYKTRWRDPASMFASGDTRERRHSRRSLV</sequence>
<dbReference type="AlphaFoldDB" id="A0A2A6BKJ7"/>
<evidence type="ECO:0000256" key="1">
    <source>
        <dbReference type="SAM" id="MobiDB-lite"/>
    </source>
</evidence>
<accession>A0A2A6BKJ7</accession>
<dbReference type="EnsemblMetazoa" id="PPA33655.1">
    <property type="protein sequence ID" value="PPA33655.1"/>
    <property type="gene ID" value="WBGene00272024"/>
</dbReference>
<keyword evidence="4" id="KW-1185">Reference proteome</keyword>
<feature type="compositionally biased region" description="Basic and acidic residues" evidence="1">
    <location>
        <begin position="91"/>
        <end position="103"/>
    </location>
</feature>
<dbReference type="Proteomes" id="UP000005239">
    <property type="component" value="Unassembled WGS sequence"/>
</dbReference>
<keyword evidence="2" id="KW-1133">Transmembrane helix</keyword>
<reference evidence="3" key="2">
    <citation type="submission" date="2022-06" db="UniProtKB">
        <authorList>
            <consortium name="EnsemblMetazoa"/>
        </authorList>
    </citation>
    <scope>IDENTIFICATION</scope>
    <source>
        <strain evidence="3">PS312</strain>
    </source>
</reference>
<proteinExistence type="predicted"/>
<accession>A0A8R1UJB2</accession>
<gene>
    <name evidence="3" type="primary">WBGene00272024</name>
</gene>
<protein>
    <submittedName>
        <fullName evidence="3">Uncharacterized protein</fullName>
    </submittedName>
</protein>
<evidence type="ECO:0000256" key="2">
    <source>
        <dbReference type="SAM" id="Phobius"/>
    </source>
</evidence>
<keyword evidence="2" id="KW-0812">Transmembrane</keyword>
<keyword evidence="2" id="KW-0472">Membrane</keyword>
<reference evidence="4" key="1">
    <citation type="journal article" date="2008" name="Nat. Genet.">
        <title>The Pristionchus pacificus genome provides a unique perspective on nematode lifestyle and parasitism.</title>
        <authorList>
            <person name="Dieterich C."/>
            <person name="Clifton S.W."/>
            <person name="Schuster L.N."/>
            <person name="Chinwalla A."/>
            <person name="Delehaunty K."/>
            <person name="Dinkelacker I."/>
            <person name="Fulton L."/>
            <person name="Fulton R."/>
            <person name="Godfrey J."/>
            <person name="Minx P."/>
            <person name="Mitreva M."/>
            <person name="Roeseler W."/>
            <person name="Tian H."/>
            <person name="Witte H."/>
            <person name="Yang S.P."/>
            <person name="Wilson R.K."/>
            <person name="Sommer R.J."/>
        </authorList>
    </citation>
    <scope>NUCLEOTIDE SEQUENCE [LARGE SCALE GENOMIC DNA]</scope>
    <source>
        <strain evidence="4">PS312</strain>
    </source>
</reference>
<feature type="region of interest" description="Disordered" evidence="1">
    <location>
        <begin position="75"/>
        <end position="124"/>
    </location>
</feature>
<evidence type="ECO:0000313" key="4">
    <source>
        <dbReference type="Proteomes" id="UP000005239"/>
    </source>
</evidence>
<organism evidence="3 4">
    <name type="scientific">Pristionchus pacificus</name>
    <name type="common">Parasitic nematode worm</name>
    <dbReference type="NCBI Taxonomy" id="54126"/>
    <lineage>
        <taxon>Eukaryota</taxon>
        <taxon>Metazoa</taxon>
        <taxon>Ecdysozoa</taxon>
        <taxon>Nematoda</taxon>
        <taxon>Chromadorea</taxon>
        <taxon>Rhabditida</taxon>
        <taxon>Rhabditina</taxon>
        <taxon>Diplogasteromorpha</taxon>
        <taxon>Diplogasteroidea</taxon>
        <taxon>Neodiplogasteridae</taxon>
        <taxon>Pristionchus</taxon>
    </lineage>
</organism>